<dbReference type="RefSeq" id="WP_006624704.1">
    <property type="nucleotide sequence ID" value="NZ_FO818640.1"/>
</dbReference>
<proteinExistence type="predicted"/>
<name>A0A9P1KG37_9CYAN</name>
<accession>A0A9P1KG37</accession>
<sequence>MANLQDKFKQRAALEDAYSNFVEPYVNEVMEIQLNSSLETPPAPVMSACLGCVSGWLLLTFVYCLWMRRRP</sequence>
<gene>
    <name evidence="2" type="ORF">ARTHRO_40622</name>
</gene>
<protein>
    <submittedName>
        <fullName evidence="2">Uncharacterized protein</fullName>
    </submittedName>
</protein>
<keyword evidence="1" id="KW-0472">Membrane</keyword>
<dbReference type="Proteomes" id="UP000032946">
    <property type="component" value="Chromosome"/>
</dbReference>
<dbReference type="AlphaFoldDB" id="A0A9P1KG37"/>
<reference evidence="2 3" key="1">
    <citation type="submission" date="2014-02" db="EMBL/GenBank/DDBJ databases">
        <authorList>
            <person name="Genoscope - CEA"/>
        </authorList>
    </citation>
    <scope>NUCLEOTIDE SEQUENCE [LARGE SCALE GENOMIC DNA]</scope>
    <source>
        <strain evidence="2 3">PCC 8005</strain>
    </source>
</reference>
<keyword evidence="1" id="KW-0812">Transmembrane</keyword>
<evidence type="ECO:0000256" key="1">
    <source>
        <dbReference type="SAM" id="Phobius"/>
    </source>
</evidence>
<feature type="transmembrane region" description="Helical" evidence="1">
    <location>
        <begin position="45"/>
        <end position="66"/>
    </location>
</feature>
<evidence type="ECO:0000313" key="3">
    <source>
        <dbReference type="Proteomes" id="UP000032946"/>
    </source>
</evidence>
<keyword evidence="3" id="KW-1185">Reference proteome</keyword>
<keyword evidence="1" id="KW-1133">Transmembrane helix</keyword>
<dbReference type="EMBL" id="FO818640">
    <property type="protein sequence ID" value="CDM96216.1"/>
    <property type="molecule type" value="Genomic_DNA"/>
</dbReference>
<evidence type="ECO:0000313" key="2">
    <source>
        <dbReference type="EMBL" id="CDM96216.1"/>
    </source>
</evidence>
<organism evidence="2 3">
    <name type="scientific">Limnospira indica PCC 8005</name>
    <dbReference type="NCBI Taxonomy" id="376219"/>
    <lineage>
        <taxon>Bacteria</taxon>
        <taxon>Bacillati</taxon>
        <taxon>Cyanobacteriota</taxon>
        <taxon>Cyanophyceae</taxon>
        <taxon>Oscillatoriophycideae</taxon>
        <taxon>Oscillatoriales</taxon>
        <taxon>Sirenicapillariaceae</taxon>
        <taxon>Limnospira</taxon>
    </lineage>
</organism>